<gene>
    <name evidence="1" type="ORF">BDZ94DRAFT_1252155</name>
</gene>
<accession>A0A9P5YCU5</accession>
<comment type="caution">
    <text evidence="1">The sequence shown here is derived from an EMBL/GenBank/DDBJ whole genome shotgun (WGS) entry which is preliminary data.</text>
</comment>
<evidence type="ECO:0000313" key="2">
    <source>
        <dbReference type="Proteomes" id="UP000807353"/>
    </source>
</evidence>
<dbReference type="PANTHER" id="PTHR14614:SF130">
    <property type="entry name" value="PROTEIN-LYSINE N-METHYLTRANSFERASE EEF2KMT"/>
    <property type="match status" value="1"/>
</dbReference>
<keyword evidence="1" id="KW-0489">Methyltransferase</keyword>
<dbReference type="GO" id="GO:0008757">
    <property type="term" value="F:S-adenosylmethionine-dependent methyltransferase activity"/>
    <property type="evidence" value="ECO:0007669"/>
    <property type="project" value="UniProtKB-ARBA"/>
</dbReference>
<dbReference type="PANTHER" id="PTHR14614">
    <property type="entry name" value="HEPATOCELLULAR CARCINOMA-ASSOCIATED ANTIGEN"/>
    <property type="match status" value="1"/>
</dbReference>
<keyword evidence="1" id="KW-0808">Transferase</keyword>
<dbReference type="CDD" id="cd02440">
    <property type="entry name" value="AdoMet_MTases"/>
    <property type="match status" value="1"/>
</dbReference>
<dbReference type="EMBL" id="MU150243">
    <property type="protein sequence ID" value="KAF9466121.1"/>
    <property type="molecule type" value="Genomic_DNA"/>
</dbReference>
<organism evidence="1 2">
    <name type="scientific">Collybia nuda</name>
    <dbReference type="NCBI Taxonomy" id="64659"/>
    <lineage>
        <taxon>Eukaryota</taxon>
        <taxon>Fungi</taxon>
        <taxon>Dikarya</taxon>
        <taxon>Basidiomycota</taxon>
        <taxon>Agaricomycotina</taxon>
        <taxon>Agaricomycetes</taxon>
        <taxon>Agaricomycetidae</taxon>
        <taxon>Agaricales</taxon>
        <taxon>Tricholomatineae</taxon>
        <taxon>Clitocybaceae</taxon>
        <taxon>Collybia</taxon>
    </lineage>
</organism>
<keyword evidence="2" id="KW-1185">Reference proteome</keyword>
<name>A0A9P5YCU5_9AGAR</name>
<reference evidence="1" key="1">
    <citation type="submission" date="2020-11" db="EMBL/GenBank/DDBJ databases">
        <authorList>
            <consortium name="DOE Joint Genome Institute"/>
            <person name="Ahrendt S."/>
            <person name="Riley R."/>
            <person name="Andreopoulos W."/>
            <person name="Labutti K."/>
            <person name="Pangilinan J."/>
            <person name="Ruiz-Duenas F.J."/>
            <person name="Barrasa J.M."/>
            <person name="Sanchez-Garcia M."/>
            <person name="Camarero S."/>
            <person name="Miyauchi S."/>
            <person name="Serrano A."/>
            <person name="Linde D."/>
            <person name="Babiker R."/>
            <person name="Drula E."/>
            <person name="Ayuso-Fernandez I."/>
            <person name="Pacheco R."/>
            <person name="Padilla G."/>
            <person name="Ferreira P."/>
            <person name="Barriuso J."/>
            <person name="Kellner H."/>
            <person name="Castanera R."/>
            <person name="Alfaro M."/>
            <person name="Ramirez L."/>
            <person name="Pisabarro A.G."/>
            <person name="Kuo A."/>
            <person name="Tritt A."/>
            <person name="Lipzen A."/>
            <person name="He G."/>
            <person name="Yan M."/>
            <person name="Ng V."/>
            <person name="Cullen D."/>
            <person name="Martin F."/>
            <person name="Rosso M.-N."/>
            <person name="Henrissat B."/>
            <person name="Hibbett D."/>
            <person name="Martinez A.T."/>
            <person name="Grigoriev I.V."/>
        </authorList>
    </citation>
    <scope>NUCLEOTIDE SEQUENCE</scope>
    <source>
        <strain evidence="1">CBS 247.69</strain>
    </source>
</reference>
<dbReference type="Pfam" id="PF10294">
    <property type="entry name" value="Methyltransf_16"/>
    <property type="match status" value="1"/>
</dbReference>
<dbReference type="AlphaFoldDB" id="A0A9P5YCU5"/>
<proteinExistence type="predicted"/>
<dbReference type="GO" id="GO:0005737">
    <property type="term" value="C:cytoplasm"/>
    <property type="evidence" value="ECO:0007669"/>
    <property type="project" value="TreeGrafter"/>
</dbReference>
<dbReference type="Gene3D" id="3.40.50.150">
    <property type="entry name" value="Vaccinia Virus protein VP39"/>
    <property type="match status" value="1"/>
</dbReference>
<evidence type="ECO:0000313" key="1">
    <source>
        <dbReference type="EMBL" id="KAF9466121.1"/>
    </source>
</evidence>
<dbReference type="GO" id="GO:0032259">
    <property type="term" value="P:methylation"/>
    <property type="evidence" value="ECO:0007669"/>
    <property type="project" value="UniProtKB-KW"/>
</dbReference>
<dbReference type="OrthoDB" id="407325at2759"/>
<dbReference type="Proteomes" id="UP000807353">
    <property type="component" value="Unassembled WGS sequence"/>
</dbReference>
<dbReference type="InterPro" id="IPR029063">
    <property type="entry name" value="SAM-dependent_MTases_sf"/>
</dbReference>
<sequence length="284" mass="31482">MEGSDPEDIFSSSLESLYDYQPVTLASAGSKYTYTSNLSKKGDSQEVNNRTEPLKIVLTTPDTLAANWFLHASDIWAASLYLANHLDFLDLDSIANGRPEKIRVLELGAAAGLPGILLAKTCAQAIVTVSDYPDVKLIETLSENIFRNGVSDSCRVIAYAWGADAHVLTGGGDGFDLVLAADTLWNPDLHVLFIATLRMTLRKSLSSRVHLVAGLHTGRYTIQSFINTAQKAGLELEDTLEKEVSGKGERLWDVTRWDEEEDRERRRWVVWMVLKWGEHQLTGG</sequence>
<dbReference type="InterPro" id="IPR019410">
    <property type="entry name" value="Methyltransf_16"/>
</dbReference>
<dbReference type="SUPFAM" id="SSF53335">
    <property type="entry name" value="S-adenosyl-L-methionine-dependent methyltransferases"/>
    <property type="match status" value="1"/>
</dbReference>
<protein>
    <submittedName>
        <fullName evidence="1">Methyltransferase-domain-containing protein</fullName>
    </submittedName>
</protein>